<dbReference type="GO" id="GO:0015288">
    <property type="term" value="F:porin activity"/>
    <property type="evidence" value="ECO:0007669"/>
    <property type="project" value="TreeGrafter"/>
</dbReference>
<reference evidence="8" key="2">
    <citation type="submission" date="2021-04" db="EMBL/GenBank/DDBJ databases">
        <authorList>
            <person name="Gilroy R."/>
        </authorList>
    </citation>
    <scope>NUCLEOTIDE SEQUENCE</scope>
    <source>
        <strain evidence="8">5032</strain>
    </source>
</reference>
<evidence type="ECO:0000256" key="1">
    <source>
        <dbReference type="ARBA" id="ARBA00004442"/>
    </source>
</evidence>
<dbReference type="GO" id="GO:0009279">
    <property type="term" value="C:cell outer membrane"/>
    <property type="evidence" value="ECO:0007669"/>
    <property type="project" value="UniProtKB-SubCell"/>
</dbReference>
<dbReference type="Gene3D" id="1.20.1600.10">
    <property type="entry name" value="Outer membrane efflux proteins (OEP)"/>
    <property type="match status" value="1"/>
</dbReference>
<name>A0A9D2HLS2_9BACT</name>
<reference evidence="8" key="1">
    <citation type="journal article" date="2021" name="PeerJ">
        <title>Extensive microbial diversity within the chicken gut microbiome revealed by metagenomics and culture.</title>
        <authorList>
            <person name="Gilroy R."/>
            <person name="Ravi A."/>
            <person name="Getino M."/>
            <person name="Pursley I."/>
            <person name="Horton D.L."/>
            <person name="Alikhan N.F."/>
            <person name="Baker D."/>
            <person name="Gharbi K."/>
            <person name="Hall N."/>
            <person name="Watson M."/>
            <person name="Adriaenssens E.M."/>
            <person name="Foster-Nyarko E."/>
            <person name="Jarju S."/>
            <person name="Secka A."/>
            <person name="Antonio M."/>
            <person name="Oren A."/>
            <person name="Chaudhuri R.R."/>
            <person name="La Ragione R."/>
            <person name="Hildebrand F."/>
            <person name="Pallen M.J."/>
        </authorList>
    </citation>
    <scope>NUCLEOTIDE SEQUENCE</scope>
    <source>
        <strain evidence="8">5032</strain>
    </source>
</reference>
<dbReference type="NCBIfam" id="TIGR01844">
    <property type="entry name" value="type_I_sec_TolC"/>
    <property type="match status" value="1"/>
</dbReference>
<dbReference type="EMBL" id="DWZD01000040">
    <property type="protein sequence ID" value="HJA79296.1"/>
    <property type="molecule type" value="Genomic_DNA"/>
</dbReference>
<comment type="caution">
    <text evidence="8">The sequence shown here is derived from an EMBL/GenBank/DDBJ whole genome shotgun (WGS) entry which is preliminary data.</text>
</comment>
<dbReference type="SUPFAM" id="SSF56954">
    <property type="entry name" value="Outer membrane efflux proteins (OEP)"/>
    <property type="match status" value="1"/>
</dbReference>
<dbReference type="Pfam" id="PF02321">
    <property type="entry name" value="OEP"/>
    <property type="match status" value="2"/>
</dbReference>
<keyword evidence="4" id="KW-1134">Transmembrane beta strand</keyword>
<evidence type="ECO:0000256" key="6">
    <source>
        <dbReference type="ARBA" id="ARBA00023136"/>
    </source>
</evidence>
<dbReference type="InterPro" id="IPR051906">
    <property type="entry name" value="TolC-like"/>
</dbReference>
<evidence type="ECO:0000256" key="3">
    <source>
        <dbReference type="ARBA" id="ARBA00022448"/>
    </source>
</evidence>
<dbReference type="GO" id="GO:0015562">
    <property type="term" value="F:efflux transmembrane transporter activity"/>
    <property type="evidence" value="ECO:0007669"/>
    <property type="project" value="InterPro"/>
</dbReference>
<evidence type="ECO:0000313" key="8">
    <source>
        <dbReference type="EMBL" id="HJA79296.1"/>
    </source>
</evidence>
<evidence type="ECO:0000256" key="7">
    <source>
        <dbReference type="ARBA" id="ARBA00023237"/>
    </source>
</evidence>
<comment type="similarity">
    <text evidence="2">Belongs to the outer membrane factor (OMF) (TC 1.B.17) family.</text>
</comment>
<dbReference type="InterPro" id="IPR003423">
    <property type="entry name" value="OMP_efflux"/>
</dbReference>
<evidence type="ECO:0000256" key="5">
    <source>
        <dbReference type="ARBA" id="ARBA00022692"/>
    </source>
</evidence>
<keyword evidence="7" id="KW-0998">Cell outer membrane</keyword>
<evidence type="ECO:0000313" key="9">
    <source>
        <dbReference type="Proteomes" id="UP000823821"/>
    </source>
</evidence>
<dbReference type="AlphaFoldDB" id="A0A9D2HLS2"/>
<proteinExistence type="inferred from homology"/>
<gene>
    <name evidence="8" type="ORF">H9784_07000</name>
</gene>
<dbReference type="PANTHER" id="PTHR30026">
    <property type="entry name" value="OUTER MEMBRANE PROTEIN TOLC"/>
    <property type="match status" value="1"/>
</dbReference>
<keyword evidence="3" id="KW-0813">Transport</keyword>
<dbReference type="Proteomes" id="UP000823821">
    <property type="component" value="Unassembled WGS sequence"/>
</dbReference>
<protein>
    <submittedName>
        <fullName evidence="8">TolC family outer membrane protein</fullName>
    </submittedName>
</protein>
<dbReference type="PANTHER" id="PTHR30026:SF22">
    <property type="entry name" value="OUTER MEMBRANE EFFLUX PROTEIN"/>
    <property type="match status" value="1"/>
</dbReference>
<dbReference type="InterPro" id="IPR010130">
    <property type="entry name" value="T1SS_OMP_TolC"/>
</dbReference>
<sequence length="460" mass="50761">MLVMASAAFGLGAGMAHSQERGKAKGPLLTVNDTVRGVLKNHRTLMSIKENRTALEHELSRARAGFGPRVDVEGSAGVGILSDNTSRGMNLDNQMLGVGSVSAKLVQPIWDGFATRSRVRTSQATLDSVRHRVFDTATTLSLDGIIAHIDLLRCLELVRLARVNVEQHQSILAQARDRVALGADTQADVTQAESRLQRALSSLADAQDKLRVAAATYARLTGIDPVTSLEKVAMPPHMPKTPEEFLMLAEKNNPKLAAYLQDIRAARGEKELAEANMYPSVQLEAGPDYSDRGGNRERWVYSFDVLGTVRWNIFNSGADVEGIRAASARERQARQNLYDYMDTLRLDMESTWSNYQAAQEQYRHYSDAMTANRQTRQAYYEQFLLGSRSLLDVLDSENELYSSSTSAETARGNILIGAYRLYALSGTLLPHLNIPAELIADDPKTAAPVKGEEFDLGWFK</sequence>
<keyword evidence="6" id="KW-0472">Membrane</keyword>
<comment type="subcellular location">
    <subcellularLocation>
        <location evidence="1">Cell outer membrane</location>
    </subcellularLocation>
</comment>
<evidence type="ECO:0000256" key="4">
    <source>
        <dbReference type="ARBA" id="ARBA00022452"/>
    </source>
</evidence>
<evidence type="ECO:0000256" key="2">
    <source>
        <dbReference type="ARBA" id="ARBA00007613"/>
    </source>
</evidence>
<accession>A0A9D2HLS2</accession>
<dbReference type="GO" id="GO:1990281">
    <property type="term" value="C:efflux pump complex"/>
    <property type="evidence" value="ECO:0007669"/>
    <property type="project" value="TreeGrafter"/>
</dbReference>
<organism evidence="8 9">
    <name type="scientific">Candidatus Desulfovibrio intestinavium</name>
    <dbReference type="NCBI Taxonomy" id="2838534"/>
    <lineage>
        <taxon>Bacteria</taxon>
        <taxon>Pseudomonadati</taxon>
        <taxon>Thermodesulfobacteriota</taxon>
        <taxon>Desulfovibrionia</taxon>
        <taxon>Desulfovibrionales</taxon>
        <taxon>Desulfovibrionaceae</taxon>
        <taxon>Desulfovibrio</taxon>
    </lineage>
</organism>
<keyword evidence="5" id="KW-0812">Transmembrane</keyword>